<dbReference type="Proteomes" id="UP001521209">
    <property type="component" value="Unassembled WGS sequence"/>
</dbReference>
<reference evidence="3 4" key="1">
    <citation type="submission" date="2022-01" db="EMBL/GenBank/DDBJ databases">
        <authorList>
            <person name="Won M."/>
            <person name="Kim S.-J."/>
            <person name="Kwon S.-W."/>
        </authorList>
    </citation>
    <scope>NUCLEOTIDE SEQUENCE [LARGE SCALE GENOMIC DNA]</scope>
    <source>
        <strain evidence="3 4">KCTC 23505</strain>
    </source>
</reference>
<dbReference type="InterPro" id="IPR006121">
    <property type="entry name" value="HMA_dom"/>
</dbReference>
<protein>
    <submittedName>
        <fullName evidence="3">Heavy-metal-associated domain-containing protein</fullName>
    </submittedName>
</protein>
<evidence type="ECO:0000259" key="2">
    <source>
        <dbReference type="PROSITE" id="PS50846"/>
    </source>
</evidence>
<dbReference type="PANTHER" id="PTHR46594:SF4">
    <property type="entry name" value="P-TYPE CATION-TRANSPORTING ATPASE"/>
    <property type="match status" value="1"/>
</dbReference>
<accession>A0ABS9DVZ0</accession>
<dbReference type="Pfam" id="PF00403">
    <property type="entry name" value="HMA"/>
    <property type="match status" value="1"/>
</dbReference>
<name>A0ABS9DVZ0_9PROT</name>
<dbReference type="EMBL" id="JAKGBZ010000015">
    <property type="protein sequence ID" value="MCF3946905.1"/>
    <property type="molecule type" value="Genomic_DNA"/>
</dbReference>
<gene>
    <name evidence="3" type="ORF">L2A60_09455</name>
</gene>
<dbReference type="RefSeq" id="WP_013640708.1">
    <property type="nucleotide sequence ID" value="NZ_JAKGBZ010000015.1"/>
</dbReference>
<dbReference type="InterPro" id="IPR017969">
    <property type="entry name" value="Heavy-metal-associated_CS"/>
</dbReference>
<keyword evidence="1" id="KW-0479">Metal-binding</keyword>
<dbReference type="Gene3D" id="3.30.70.100">
    <property type="match status" value="1"/>
</dbReference>
<feature type="domain" description="HMA" evidence="2">
    <location>
        <begin position="2"/>
        <end position="68"/>
    </location>
</feature>
<dbReference type="SUPFAM" id="SSF55008">
    <property type="entry name" value="HMA, heavy metal-associated domain"/>
    <property type="match status" value="1"/>
</dbReference>
<dbReference type="CDD" id="cd00371">
    <property type="entry name" value="HMA"/>
    <property type="match status" value="1"/>
</dbReference>
<comment type="caution">
    <text evidence="3">The sequence shown here is derived from an EMBL/GenBank/DDBJ whole genome shotgun (WGS) entry which is preliminary data.</text>
</comment>
<evidence type="ECO:0000256" key="1">
    <source>
        <dbReference type="ARBA" id="ARBA00022723"/>
    </source>
</evidence>
<evidence type="ECO:0000313" key="3">
    <source>
        <dbReference type="EMBL" id="MCF3946905.1"/>
    </source>
</evidence>
<proteinExistence type="predicted"/>
<dbReference type="PROSITE" id="PS50846">
    <property type="entry name" value="HMA_2"/>
    <property type="match status" value="1"/>
</dbReference>
<keyword evidence="4" id="KW-1185">Reference proteome</keyword>
<dbReference type="PROSITE" id="PS01047">
    <property type="entry name" value="HMA_1"/>
    <property type="match status" value="1"/>
</dbReference>
<organism evidence="3 4">
    <name type="scientific">Acidiphilium iwatense</name>
    <dbReference type="NCBI Taxonomy" id="768198"/>
    <lineage>
        <taxon>Bacteria</taxon>
        <taxon>Pseudomonadati</taxon>
        <taxon>Pseudomonadota</taxon>
        <taxon>Alphaproteobacteria</taxon>
        <taxon>Acetobacterales</taxon>
        <taxon>Acidocellaceae</taxon>
        <taxon>Acidiphilium</taxon>
    </lineage>
</organism>
<evidence type="ECO:0000313" key="4">
    <source>
        <dbReference type="Proteomes" id="UP001521209"/>
    </source>
</evidence>
<dbReference type="InterPro" id="IPR036163">
    <property type="entry name" value="HMA_dom_sf"/>
</dbReference>
<dbReference type="PANTHER" id="PTHR46594">
    <property type="entry name" value="P-TYPE CATION-TRANSPORTING ATPASE"/>
    <property type="match status" value="1"/>
</dbReference>
<sequence length="71" mass="7741">MKNTIFRIEGLRCDGCASTIKVLLDKEPGVKAVSVSFASGEARVLYDPGIVTEDRLAATIERPGYRVTARQ</sequence>